<dbReference type="NCBIfam" id="NF033635">
    <property type="entry name" value="SLATT_fungal"/>
    <property type="match status" value="1"/>
</dbReference>
<organism evidence="4 6">
    <name type="scientific">Cercospora beticola</name>
    <name type="common">Sugarbeet leaf spot fungus</name>
    <dbReference type="NCBI Taxonomy" id="122368"/>
    <lineage>
        <taxon>Eukaryota</taxon>
        <taxon>Fungi</taxon>
        <taxon>Dikarya</taxon>
        <taxon>Ascomycota</taxon>
        <taxon>Pezizomycotina</taxon>
        <taxon>Dothideomycetes</taxon>
        <taxon>Dothideomycetidae</taxon>
        <taxon>Mycosphaerellales</taxon>
        <taxon>Mycosphaerellaceae</taxon>
        <taxon>Cercospora</taxon>
    </lineage>
</organism>
<dbReference type="PANTHER" id="PTHR38793:SF3">
    <property type="entry name" value="SMODS AND SLOG-ASSOCIATING 2TM EFFECTOR DOMAIN-CONTAINING PROTEIN"/>
    <property type="match status" value="1"/>
</dbReference>
<feature type="domain" description="SMODS and SLOG-associating 2TM effector" evidence="3">
    <location>
        <begin position="102"/>
        <end position="221"/>
    </location>
</feature>
<evidence type="ECO:0000259" key="3">
    <source>
        <dbReference type="Pfam" id="PF18142"/>
    </source>
</evidence>
<feature type="transmembrane region" description="Helical" evidence="2">
    <location>
        <begin position="119"/>
        <end position="139"/>
    </location>
</feature>
<accession>A0A2G5HUB0</accession>
<evidence type="ECO:0000256" key="1">
    <source>
        <dbReference type="SAM" id="MobiDB-lite"/>
    </source>
</evidence>
<dbReference type="AlphaFoldDB" id="A0A2G5HUB0"/>
<evidence type="ECO:0000313" key="5">
    <source>
        <dbReference type="EMBL" id="WPB07213.1"/>
    </source>
</evidence>
<dbReference type="Proteomes" id="UP001302367">
    <property type="component" value="Chromosome 8"/>
</dbReference>
<keyword evidence="7" id="KW-1185">Reference proteome</keyword>
<gene>
    <name evidence="4" type="ORF">CB0940_10494</name>
    <name evidence="5" type="ORF">RHO25_011874</name>
</gene>
<reference evidence="4 6" key="1">
    <citation type="submission" date="2015-10" db="EMBL/GenBank/DDBJ databases">
        <title>The cercosporin biosynthetic gene cluster was horizontally transferred to several fungal lineages and shown to be expanded in Cercospora beticola based on microsynteny with recipient genomes.</title>
        <authorList>
            <person name="De Jonge R."/>
            <person name="Ebert M.K."/>
            <person name="Suttle J.C."/>
            <person name="Jurick Ii W.M."/>
            <person name="Secor G.A."/>
            <person name="Thomma B.P."/>
            <person name="Van De Peer Y."/>
            <person name="Bolton M.D."/>
        </authorList>
    </citation>
    <scope>NUCLEOTIDE SEQUENCE [LARGE SCALE GENOMIC DNA]</scope>
    <source>
        <strain evidence="4 6">09-40</strain>
    </source>
</reference>
<dbReference type="OrthoDB" id="4472872at2759"/>
<proteinExistence type="predicted"/>
<dbReference type="EMBL" id="LKMD01000103">
    <property type="protein sequence ID" value="PIA96121.1"/>
    <property type="molecule type" value="Genomic_DNA"/>
</dbReference>
<evidence type="ECO:0000313" key="6">
    <source>
        <dbReference type="Proteomes" id="UP000230605"/>
    </source>
</evidence>
<feature type="transmembrane region" description="Helical" evidence="2">
    <location>
        <begin position="145"/>
        <end position="164"/>
    </location>
</feature>
<keyword evidence="2" id="KW-0472">Membrane</keyword>
<evidence type="ECO:0000256" key="2">
    <source>
        <dbReference type="SAM" id="Phobius"/>
    </source>
</evidence>
<protein>
    <recommendedName>
        <fullName evidence="3">SMODS and SLOG-associating 2TM effector domain-containing protein</fullName>
    </recommendedName>
</protein>
<dbReference type="Pfam" id="PF18142">
    <property type="entry name" value="SLATT_fungal"/>
    <property type="match status" value="1"/>
</dbReference>
<feature type="region of interest" description="Disordered" evidence="1">
    <location>
        <begin position="17"/>
        <end position="53"/>
    </location>
</feature>
<dbReference type="Proteomes" id="UP000230605">
    <property type="component" value="Chromosome 8"/>
</dbReference>
<dbReference type="InterPro" id="IPR041622">
    <property type="entry name" value="SLATT_fungi"/>
</dbReference>
<dbReference type="EMBL" id="CP134191">
    <property type="protein sequence ID" value="WPB07213.1"/>
    <property type="molecule type" value="Genomic_DNA"/>
</dbReference>
<feature type="region of interest" description="Disordered" evidence="1">
    <location>
        <begin position="464"/>
        <end position="489"/>
    </location>
</feature>
<reference evidence="5 7" key="2">
    <citation type="submission" date="2023-09" db="EMBL/GenBank/DDBJ databases">
        <title>Complete-Gapless Cercospora beticola genome.</title>
        <authorList>
            <person name="Wyatt N.A."/>
            <person name="Spanner R.E."/>
            <person name="Bolton M.D."/>
        </authorList>
    </citation>
    <scope>NUCLEOTIDE SEQUENCE [LARGE SCALE GENOMIC DNA]</scope>
    <source>
        <strain evidence="5">Cb09-40</strain>
    </source>
</reference>
<name>A0A2G5HUB0_CERBT</name>
<dbReference type="PANTHER" id="PTHR38793">
    <property type="entry name" value="SLATT_FUNGAL DOMAIN-CONTAINING PROTEIN-RELATED"/>
    <property type="match status" value="1"/>
</dbReference>
<keyword evidence="2" id="KW-0812">Transmembrane</keyword>
<keyword evidence="2" id="KW-1133">Transmembrane helix</keyword>
<evidence type="ECO:0000313" key="4">
    <source>
        <dbReference type="EMBL" id="PIA96121.1"/>
    </source>
</evidence>
<evidence type="ECO:0000313" key="7">
    <source>
        <dbReference type="Proteomes" id="UP001302367"/>
    </source>
</evidence>
<sequence length="489" mass="53448">MDATLVFVRRARHAWSEFRQPNAPNGQQPGHPEDQHGNGNHWRPDPSLNNPNERTALENYRLLVGIHQDKSFSPPHGFLANRRPQLSIEHRPSPNLGIYSTVCDAEIKSKRQYKSQSRLINVCLGLQLVVAAALTALGAADGSRAAVTVFGAINTVIAGFLTYLKGSGLPNRLKYYQHEWAKVREYIEQRERDFSFGLLGHQHVLAEVETVREMYDNVRADIANNTPERFVGNPASKGTQSAFAASQLQRPAAVASMQSMEKQYLDAFDEKQAEANSAMNKAHDQAQGLFGKARGIKEMLENKIHDLGQMEKEIESDGRNMVAEKKQGIAAQVEHAVKEIAHLGKELETKATDVAVDKQQHIGSAIASSTDAARATVAQQQQYATDALSAQRDAARGTIAQQQQYASDALSAQRDAARGAVTDTSNAASDSIARQQHEAQAAISRTSQAASDALNQHRENMAAAIAPRHDGIAPVPAPSTSRLREEHDA</sequence>